<dbReference type="Pfam" id="PF13516">
    <property type="entry name" value="LRR_6"/>
    <property type="match status" value="1"/>
</dbReference>
<dbReference type="GO" id="GO:0048471">
    <property type="term" value="C:perinuclear region of cytoplasm"/>
    <property type="evidence" value="ECO:0007669"/>
    <property type="project" value="TreeGrafter"/>
</dbReference>
<dbReference type="InterPro" id="IPR001611">
    <property type="entry name" value="Leu-rich_rpt"/>
</dbReference>
<dbReference type="GO" id="GO:0006913">
    <property type="term" value="P:nucleocytoplasmic transport"/>
    <property type="evidence" value="ECO:0007669"/>
    <property type="project" value="TreeGrafter"/>
</dbReference>
<keyword evidence="2" id="KW-0433">Leucine-rich repeat</keyword>
<evidence type="ECO:0000313" key="6">
    <source>
        <dbReference type="Proteomes" id="UP000332933"/>
    </source>
</evidence>
<keyword evidence="1" id="KW-0343">GTPase activation</keyword>
<dbReference type="SUPFAM" id="SSF52047">
    <property type="entry name" value="RNI-like"/>
    <property type="match status" value="1"/>
</dbReference>
<keyword evidence="3" id="KW-0677">Repeat</keyword>
<name>A0A485L242_9STRA</name>
<dbReference type="GO" id="GO:0005096">
    <property type="term" value="F:GTPase activator activity"/>
    <property type="evidence" value="ECO:0007669"/>
    <property type="project" value="UniProtKB-KW"/>
</dbReference>
<dbReference type="Gene3D" id="3.80.10.10">
    <property type="entry name" value="Ribonuclease Inhibitor"/>
    <property type="match status" value="1"/>
</dbReference>
<dbReference type="Proteomes" id="UP000332933">
    <property type="component" value="Unassembled WGS sequence"/>
</dbReference>
<dbReference type="EMBL" id="CAADRA010005622">
    <property type="protein sequence ID" value="VFT91806.1"/>
    <property type="molecule type" value="Genomic_DNA"/>
</dbReference>
<dbReference type="OrthoDB" id="120976at2759"/>
<evidence type="ECO:0000256" key="2">
    <source>
        <dbReference type="ARBA" id="ARBA00022614"/>
    </source>
</evidence>
<dbReference type="PANTHER" id="PTHR24113:SF12">
    <property type="entry name" value="RAN GTPASE-ACTIVATING PROTEIN 1"/>
    <property type="match status" value="1"/>
</dbReference>
<dbReference type="AlphaFoldDB" id="A0A485L242"/>
<dbReference type="GO" id="GO:0005634">
    <property type="term" value="C:nucleus"/>
    <property type="evidence" value="ECO:0007669"/>
    <property type="project" value="TreeGrafter"/>
</dbReference>
<sequence length="330" mass="36789">MRILAYYPTVYMLELFDLDFLQRASAAWNIAMTFFRQDDGDEEDGDEEEDDDDCTPDPLDVWFAALPALRISVVTYQNGNPCNLMTVLPNLPHLRTLNLTDADEPSIAALFDIIGSSKLTSIIFTKVDDHPPRLTYVVITTAMDKTLAKQFKQKPVVSVALRHWDLRGDTTFFAALSSSKTLKKLDLSDSKIPPLDSIRFGVSPVTMSHLDLDCVWNDCNLRPVVVLALAQGIAHSTCLQFLSFGWNLIGPKLIKKLIHAIVHSNVPELNLDANDLEDARCIVVAKCLRQTKLTKLELATNAITVVGALELAAEATTFPQLRNLTHRQQN</sequence>
<keyword evidence="6" id="KW-1185">Reference proteome</keyword>
<organism evidence="5 6">
    <name type="scientific">Aphanomyces stellatus</name>
    <dbReference type="NCBI Taxonomy" id="120398"/>
    <lineage>
        <taxon>Eukaryota</taxon>
        <taxon>Sar</taxon>
        <taxon>Stramenopiles</taxon>
        <taxon>Oomycota</taxon>
        <taxon>Saprolegniomycetes</taxon>
        <taxon>Saprolegniales</taxon>
        <taxon>Verrucalvaceae</taxon>
        <taxon>Aphanomyces</taxon>
    </lineage>
</organism>
<dbReference type="GO" id="GO:0005829">
    <property type="term" value="C:cytosol"/>
    <property type="evidence" value="ECO:0007669"/>
    <property type="project" value="TreeGrafter"/>
</dbReference>
<reference evidence="4" key="2">
    <citation type="submission" date="2019-06" db="EMBL/GenBank/DDBJ databases">
        <title>Genomics analysis of Aphanomyces spp. identifies a new class of oomycete effector associated with host adaptation.</title>
        <authorList>
            <person name="Gaulin E."/>
        </authorList>
    </citation>
    <scope>NUCLEOTIDE SEQUENCE</scope>
    <source>
        <strain evidence="4">CBS 578.67</strain>
    </source>
</reference>
<gene>
    <name evidence="5" type="primary">Aste57867_14992</name>
    <name evidence="4" type="ORF">As57867_014936</name>
    <name evidence="5" type="ORF">ASTE57867_14992</name>
</gene>
<dbReference type="PANTHER" id="PTHR24113">
    <property type="entry name" value="RAN GTPASE-ACTIVATING PROTEIN 1"/>
    <property type="match status" value="1"/>
</dbReference>
<dbReference type="InterPro" id="IPR032675">
    <property type="entry name" value="LRR_dom_sf"/>
</dbReference>
<dbReference type="GO" id="GO:0031267">
    <property type="term" value="F:small GTPase binding"/>
    <property type="evidence" value="ECO:0007669"/>
    <property type="project" value="TreeGrafter"/>
</dbReference>
<accession>A0A485L242</accession>
<evidence type="ECO:0000256" key="3">
    <source>
        <dbReference type="ARBA" id="ARBA00022737"/>
    </source>
</evidence>
<protein>
    <submittedName>
        <fullName evidence="5">Aste57867_14992 protein</fullName>
    </submittedName>
</protein>
<evidence type="ECO:0000313" key="4">
    <source>
        <dbReference type="EMBL" id="KAF0694106.1"/>
    </source>
</evidence>
<proteinExistence type="predicted"/>
<dbReference type="EMBL" id="VJMH01005601">
    <property type="protein sequence ID" value="KAF0694106.1"/>
    <property type="molecule type" value="Genomic_DNA"/>
</dbReference>
<evidence type="ECO:0000313" key="5">
    <source>
        <dbReference type="EMBL" id="VFT91806.1"/>
    </source>
</evidence>
<reference evidence="5 6" key="1">
    <citation type="submission" date="2019-03" db="EMBL/GenBank/DDBJ databases">
        <authorList>
            <person name="Gaulin E."/>
            <person name="Dumas B."/>
        </authorList>
    </citation>
    <scope>NUCLEOTIDE SEQUENCE [LARGE SCALE GENOMIC DNA]</scope>
    <source>
        <strain evidence="5">CBS 568.67</strain>
    </source>
</reference>
<dbReference type="InterPro" id="IPR027038">
    <property type="entry name" value="RanGap"/>
</dbReference>
<evidence type="ECO:0000256" key="1">
    <source>
        <dbReference type="ARBA" id="ARBA00022468"/>
    </source>
</evidence>